<comment type="subunit">
    <text evidence="12">Homodimer. Interacts with polynucleotide kinase (PNK), DNA polymerase-beta (POLB) and DNA ligase III (LIG3). Interacts with APTX and APLF. Interacts with APEX1; the interaction is induced by SIRT1 and increases with the acetylated form of APEX1. Interacts with (poly-ADP-ribosylated) PARP1.</text>
</comment>
<feature type="domain" description="BRCT" evidence="16">
    <location>
        <begin position="570"/>
        <end position="661"/>
    </location>
</feature>
<dbReference type="InterPro" id="IPR036420">
    <property type="entry name" value="BRCT_dom_sf"/>
</dbReference>
<dbReference type="STRING" id="407821.A0A087UAM2"/>
<feature type="compositionally biased region" description="Basic and acidic residues" evidence="15">
    <location>
        <begin position="258"/>
        <end position="268"/>
    </location>
</feature>
<dbReference type="Proteomes" id="UP000054359">
    <property type="component" value="Unassembled WGS sequence"/>
</dbReference>
<sequence length="665" mass="74573">MPEIKIKHIASFSSEDKVHKAENLLIPETYKKWKCATPGEKNASVVLQFEKATKIHSIDIGNDGSAFVEVLVGRSSDPLSNYQVLLVASSFMSPLESRTGTHTNRVRMFGPDKLAQNLKDEKWDCVQVVCTQPFNKNATYGLTFIKFHSPPEKSEEQPKETGAKAAVGKIGAFKIKYDDEDTPTVGSWFGKRQSFSKISSPVSSQDSPSYAAAVLASSDVSSKPSSSQDNILKRKHDESGKDLVGPSTKKPSPLFQTSKEKRDDKDVLKTPGSVAKKTPVIHVNKEKVGHKDIYGKENPSNRKTATVNSGLNSSDVQPGIQKMDKKKPFSQIMNKVVFVLSGFVNPLRSELRDKALEMGAKYRGDWNSSCTHLVCAFLNTPKYVQVQSAGGKIVTKDWILDCYKKKALLPWKKYKLGGDKEESSDVTSESEEEPVVIVRKTTKPQISKQNGITKDKEKVTEEDINGENSSNWNFSNISLKNNTENNLSSTIVIKDESETEDEDAIQDYMADTDVETNSGGDTEDEIRKVEAKAVKKNKPSDTKLDSNETDDVDSSILCSKPDTKDLPLPELPNLFKSRHFYLYGDFTFQMQHDLKRYITAYNGVIEDYMSDTVKYVITESKWDKNFEEALNENEDLIFVKPQWIFKCHEQGKLLPYQPYIVIPDT</sequence>
<feature type="region of interest" description="Disordered" evidence="15">
    <location>
        <begin position="446"/>
        <end position="470"/>
    </location>
</feature>
<dbReference type="EMBL" id="KK119023">
    <property type="protein sequence ID" value="KFM74411.1"/>
    <property type="molecule type" value="Genomic_DNA"/>
</dbReference>
<dbReference type="Pfam" id="PF00533">
    <property type="entry name" value="BRCT"/>
    <property type="match status" value="1"/>
</dbReference>
<dbReference type="FunFam" id="3.40.50.10190:FF:000012">
    <property type="entry name" value="X-ray repair cross complementing 1"/>
    <property type="match status" value="1"/>
</dbReference>
<organism evidence="17 18">
    <name type="scientific">Stegodyphus mimosarum</name>
    <name type="common">African social velvet spider</name>
    <dbReference type="NCBI Taxonomy" id="407821"/>
    <lineage>
        <taxon>Eukaryota</taxon>
        <taxon>Metazoa</taxon>
        <taxon>Ecdysozoa</taxon>
        <taxon>Arthropoda</taxon>
        <taxon>Chelicerata</taxon>
        <taxon>Arachnida</taxon>
        <taxon>Araneae</taxon>
        <taxon>Araneomorphae</taxon>
        <taxon>Entelegynae</taxon>
        <taxon>Eresoidea</taxon>
        <taxon>Eresidae</taxon>
        <taxon>Stegodyphus</taxon>
    </lineage>
</organism>
<evidence type="ECO:0000256" key="3">
    <source>
        <dbReference type="ARBA" id="ARBA00022454"/>
    </source>
</evidence>
<evidence type="ECO:0000256" key="5">
    <source>
        <dbReference type="ARBA" id="ARBA00022553"/>
    </source>
</evidence>
<dbReference type="Gene3D" id="3.40.50.10190">
    <property type="entry name" value="BRCT domain"/>
    <property type="match status" value="2"/>
</dbReference>
<name>A0A087UAM2_STEMI</name>
<dbReference type="PANTHER" id="PTHR11370:SF5">
    <property type="entry name" value="DNA REPAIR PROTEIN XRCC1"/>
    <property type="match status" value="1"/>
</dbReference>
<evidence type="ECO:0000256" key="11">
    <source>
        <dbReference type="ARBA" id="ARBA00055460"/>
    </source>
</evidence>
<gene>
    <name evidence="17" type="ORF">X975_14658</name>
</gene>
<dbReference type="InterPro" id="IPR008979">
    <property type="entry name" value="Galactose-bd-like_sf"/>
</dbReference>
<evidence type="ECO:0000256" key="9">
    <source>
        <dbReference type="ARBA" id="ARBA00023204"/>
    </source>
</evidence>
<dbReference type="CDD" id="cd17707">
    <property type="entry name" value="BRCT_XRCC1_rpt2"/>
    <property type="match status" value="1"/>
</dbReference>
<keyword evidence="4" id="KW-1017">Isopeptide bond</keyword>
<dbReference type="OMA" id="PEWIYAI"/>
<comment type="subcellular location">
    <subcellularLocation>
        <location evidence="2">Chromosome</location>
    </subcellularLocation>
    <subcellularLocation>
        <location evidence="1">Nucleus</location>
    </subcellularLocation>
</comment>
<dbReference type="GO" id="GO:0005634">
    <property type="term" value="C:nucleus"/>
    <property type="evidence" value="ECO:0007669"/>
    <property type="project" value="UniProtKB-SubCell"/>
</dbReference>
<evidence type="ECO:0000256" key="10">
    <source>
        <dbReference type="ARBA" id="ARBA00023242"/>
    </source>
</evidence>
<feature type="compositionally biased region" description="Low complexity" evidence="15">
    <location>
        <begin position="218"/>
        <end position="227"/>
    </location>
</feature>
<feature type="compositionally biased region" description="Basic and acidic residues" evidence="15">
    <location>
        <begin position="533"/>
        <end position="546"/>
    </location>
</feature>
<feature type="compositionally biased region" description="Basic and acidic residues" evidence="15">
    <location>
        <begin position="231"/>
        <end position="241"/>
    </location>
</feature>
<dbReference type="GO" id="GO:0003684">
    <property type="term" value="F:damaged DNA binding"/>
    <property type="evidence" value="ECO:0007669"/>
    <property type="project" value="InterPro"/>
</dbReference>
<evidence type="ECO:0000256" key="8">
    <source>
        <dbReference type="ARBA" id="ARBA00022843"/>
    </source>
</evidence>
<keyword evidence="10" id="KW-0539">Nucleus</keyword>
<dbReference type="Gene3D" id="2.60.120.260">
    <property type="entry name" value="Galactose-binding domain-like"/>
    <property type="match status" value="1"/>
</dbReference>
<dbReference type="FunFam" id="2.60.120.260:FF:000025">
    <property type="entry name" value="DNA repair protein XRCC1 isoform X1"/>
    <property type="match status" value="1"/>
</dbReference>
<feature type="region of interest" description="Disordered" evidence="15">
    <location>
        <begin position="533"/>
        <end position="555"/>
    </location>
</feature>
<feature type="compositionally biased region" description="Polar residues" evidence="15">
    <location>
        <begin position="301"/>
        <end position="316"/>
    </location>
</feature>
<dbReference type="InterPro" id="IPR002706">
    <property type="entry name" value="Xrcc1_N"/>
</dbReference>
<feature type="domain" description="BRCT" evidence="16">
    <location>
        <begin position="328"/>
        <end position="416"/>
    </location>
</feature>
<reference evidence="17 18" key="1">
    <citation type="submission" date="2013-11" db="EMBL/GenBank/DDBJ databases">
        <title>Genome sequencing of Stegodyphus mimosarum.</title>
        <authorList>
            <person name="Bechsgaard J."/>
        </authorList>
    </citation>
    <scope>NUCLEOTIDE SEQUENCE [LARGE SCALE GENOMIC DNA]</scope>
</reference>
<dbReference type="GO" id="GO:0006284">
    <property type="term" value="P:base-excision repair"/>
    <property type="evidence" value="ECO:0007669"/>
    <property type="project" value="InterPro"/>
</dbReference>
<dbReference type="InterPro" id="IPR045080">
    <property type="entry name" value="BRCT_XRCC1_rpt1"/>
</dbReference>
<dbReference type="AlphaFoldDB" id="A0A087UAM2"/>
<evidence type="ECO:0000256" key="4">
    <source>
        <dbReference type="ARBA" id="ARBA00022499"/>
    </source>
</evidence>
<dbReference type="Pfam" id="PF01834">
    <property type="entry name" value="XRCC1_N"/>
    <property type="match status" value="1"/>
</dbReference>
<dbReference type="PROSITE" id="PS50172">
    <property type="entry name" value="BRCT"/>
    <property type="match status" value="2"/>
</dbReference>
<evidence type="ECO:0000256" key="2">
    <source>
        <dbReference type="ARBA" id="ARBA00004286"/>
    </source>
</evidence>
<protein>
    <recommendedName>
        <fullName evidence="13">DNA repair protein XRCC1</fullName>
    </recommendedName>
    <alternativeName>
        <fullName evidence="14">X-ray repair cross-complementing protein 1</fullName>
    </alternativeName>
</protein>
<dbReference type="PANTHER" id="PTHR11370">
    <property type="entry name" value="DNA-REPAIR PROTEIN XRCC1"/>
    <property type="match status" value="1"/>
</dbReference>
<evidence type="ECO:0000259" key="16">
    <source>
        <dbReference type="PROSITE" id="PS50172"/>
    </source>
</evidence>
<dbReference type="GO" id="GO:0006303">
    <property type="term" value="P:double-strand break repair via nonhomologous end joining"/>
    <property type="evidence" value="ECO:0007669"/>
    <property type="project" value="InterPro"/>
</dbReference>
<dbReference type="SUPFAM" id="SSF52113">
    <property type="entry name" value="BRCT domain"/>
    <property type="match status" value="2"/>
</dbReference>
<comment type="function">
    <text evidence="11">Scaffold protein involved in DNA single-strand break repair by mediating the assembly of DNA break repair protein complexes. Negatively regulates ADP-ribosyltransferase activity of PARP1 during base-excision repair in order to prevent excessive PARP1 activity. Recognizes and binds poly-ADP-ribose chains: specifically binds auto-poly-ADP-ribosylated PARP1, limiting its activity.</text>
</comment>
<evidence type="ECO:0000256" key="15">
    <source>
        <dbReference type="SAM" id="MobiDB-lite"/>
    </source>
</evidence>
<dbReference type="SMART" id="SM00292">
    <property type="entry name" value="BRCT"/>
    <property type="match status" value="2"/>
</dbReference>
<dbReference type="OrthoDB" id="25840at2759"/>
<evidence type="ECO:0000256" key="13">
    <source>
        <dbReference type="ARBA" id="ARBA00068212"/>
    </source>
</evidence>
<keyword evidence="8" id="KW-0832">Ubl conjugation</keyword>
<keyword evidence="3" id="KW-0158">Chromosome</keyword>
<feature type="non-terminal residue" evidence="17">
    <location>
        <position position="665"/>
    </location>
</feature>
<keyword evidence="9" id="KW-0234">DNA repair</keyword>
<feature type="region of interest" description="Disordered" evidence="15">
    <location>
        <begin position="218"/>
        <end position="276"/>
    </location>
</feature>
<evidence type="ECO:0000256" key="7">
    <source>
        <dbReference type="ARBA" id="ARBA00022763"/>
    </source>
</evidence>
<keyword evidence="7" id="KW-0227">DNA damage</keyword>
<dbReference type="InterPro" id="IPR001357">
    <property type="entry name" value="BRCT_dom"/>
</dbReference>
<keyword evidence="18" id="KW-1185">Reference proteome</keyword>
<evidence type="ECO:0000256" key="6">
    <source>
        <dbReference type="ARBA" id="ARBA00022737"/>
    </source>
</evidence>
<dbReference type="FunFam" id="3.40.50.10190:FF:000008">
    <property type="entry name" value="X-ray repair cross complementing 1"/>
    <property type="match status" value="1"/>
</dbReference>
<dbReference type="SUPFAM" id="SSF49785">
    <property type="entry name" value="Galactose-binding domain-like"/>
    <property type="match status" value="1"/>
</dbReference>
<dbReference type="CDD" id="cd17725">
    <property type="entry name" value="BRCT_XRCC1_rpt1"/>
    <property type="match status" value="1"/>
</dbReference>
<evidence type="ECO:0000256" key="14">
    <source>
        <dbReference type="ARBA" id="ARBA00079580"/>
    </source>
</evidence>
<evidence type="ECO:0000256" key="1">
    <source>
        <dbReference type="ARBA" id="ARBA00004123"/>
    </source>
</evidence>
<evidence type="ECO:0000256" key="12">
    <source>
        <dbReference type="ARBA" id="ARBA00064453"/>
    </source>
</evidence>
<accession>A0A087UAM2</accession>
<dbReference type="Pfam" id="PF16589">
    <property type="entry name" value="BRCT_2"/>
    <property type="match status" value="1"/>
</dbReference>
<feature type="region of interest" description="Disordered" evidence="15">
    <location>
        <begin position="292"/>
        <end position="321"/>
    </location>
</feature>
<dbReference type="GO" id="GO:0000012">
    <property type="term" value="P:single strand break repair"/>
    <property type="evidence" value="ECO:0007669"/>
    <property type="project" value="InterPro"/>
</dbReference>
<evidence type="ECO:0000313" key="18">
    <source>
        <dbReference type="Proteomes" id="UP000054359"/>
    </source>
</evidence>
<proteinExistence type="predicted"/>
<dbReference type="GO" id="GO:0005694">
    <property type="term" value="C:chromosome"/>
    <property type="evidence" value="ECO:0007669"/>
    <property type="project" value="UniProtKB-SubCell"/>
</dbReference>
<evidence type="ECO:0000313" key="17">
    <source>
        <dbReference type="EMBL" id="KFM74411.1"/>
    </source>
</evidence>
<keyword evidence="5" id="KW-0597">Phosphoprotein</keyword>
<keyword evidence="6" id="KW-0677">Repeat</keyword>